<sequence length="196" mass="23895">MTNRDKSIISNLERFRVMSRDDLIVLHFKHLKDPVTQCNRTMKRLKRDGYIDVNKEYRKFIYFPSKGIKKNSTKIPHFLAIVNFYTEIIKYEEPKEFIVEPKYGKEYMEPDVFMIWKGTPFYIEIQRNVYSKKIMSAKINRYEKYFYSEVWEKERWQPDGEKKVFPIIWLISDHKYNLETTFKVIQTKNVNGIFQS</sequence>
<keyword evidence="2" id="KW-1185">Reference proteome</keyword>
<dbReference type="Proteomes" id="UP000448943">
    <property type="component" value="Unassembled WGS sequence"/>
</dbReference>
<name>A0A6N9Q073_9BACL</name>
<reference evidence="1 2" key="1">
    <citation type="submission" date="2019-01" db="EMBL/GenBank/DDBJ databases">
        <title>Chengkuizengella sp. nov., isolated from deep-sea sediment of East Pacific Ocean.</title>
        <authorList>
            <person name="Yang J."/>
            <person name="Lai Q."/>
            <person name="Shao Z."/>
        </authorList>
    </citation>
    <scope>NUCLEOTIDE SEQUENCE [LARGE SCALE GENOMIC DNA]</scope>
    <source>
        <strain evidence="1 2">YPA3-1-1</strain>
    </source>
</reference>
<accession>A0A6N9Q073</accession>
<evidence type="ECO:0000313" key="1">
    <source>
        <dbReference type="EMBL" id="NBI28083.1"/>
    </source>
</evidence>
<proteinExistence type="predicted"/>
<comment type="caution">
    <text evidence="1">The sequence shown here is derived from an EMBL/GenBank/DDBJ whole genome shotgun (WGS) entry which is preliminary data.</text>
</comment>
<protein>
    <recommendedName>
        <fullName evidence="3">Replication-relaxation</fullName>
    </recommendedName>
</protein>
<evidence type="ECO:0000313" key="2">
    <source>
        <dbReference type="Proteomes" id="UP000448943"/>
    </source>
</evidence>
<dbReference type="EMBL" id="SIJB01000009">
    <property type="protein sequence ID" value="NBI28083.1"/>
    <property type="molecule type" value="Genomic_DNA"/>
</dbReference>
<dbReference type="AlphaFoldDB" id="A0A6N9Q073"/>
<dbReference type="OrthoDB" id="2903198at2"/>
<evidence type="ECO:0008006" key="3">
    <source>
        <dbReference type="Google" id="ProtNLM"/>
    </source>
</evidence>
<dbReference type="RefSeq" id="WP_160644700.1">
    <property type="nucleotide sequence ID" value="NZ_SIJB01000009.1"/>
</dbReference>
<organism evidence="1 2">
    <name type="scientific">Chengkuizengella marina</name>
    <dbReference type="NCBI Taxonomy" id="2507566"/>
    <lineage>
        <taxon>Bacteria</taxon>
        <taxon>Bacillati</taxon>
        <taxon>Bacillota</taxon>
        <taxon>Bacilli</taxon>
        <taxon>Bacillales</taxon>
        <taxon>Paenibacillaceae</taxon>
        <taxon>Chengkuizengella</taxon>
    </lineage>
</organism>
<gene>
    <name evidence="1" type="ORF">ERL59_03800</name>
</gene>